<dbReference type="AlphaFoldDB" id="E1ZHS5"/>
<dbReference type="InParanoid" id="E1ZHS5"/>
<dbReference type="Proteomes" id="UP000008141">
    <property type="component" value="Unassembled WGS sequence"/>
</dbReference>
<dbReference type="CDD" id="cd15861">
    <property type="entry name" value="SNARE_SNAP25N_23N_29N_SEC9N"/>
    <property type="match status" value="1"/>
</dbReference>
<dbReference type="OrthoDB" id="19261at2759"/>
<feature type="domain" description="T-SNARE coiled-coil homology" evidence="6">
    <location>
        <begin position="195"/>
        <end position="257"/>
    </location>
</feature>
<sequence>MIEERGRQEVPDTPYLSREDRQLLELGKAEHRETTATARRALSVAEKTNDVARNTLAEMHRQGQQLERADLGMQQVKEEVKEASAILSFMRRWCCFQCCCCYDPTADHDRTRHSRVAAARRDLAYQQDNVGLQYAAKQEAIGRKARQHDPAYGNNEPAARHELFAQAGAIRAARQGPPTTDIGFGLPAADRHEIQQETEQQDKLIQRIENAVESLHTLSTEMHGEMTEQQPRIDRLQDRTARAHDELGTMMREAQRL</sequence>
<dbReference type="SUPFAM" id="SSF58038">
    <property type="entry name" value="SNARE fusion complex"/>
    <property type="match status" value="2"/>
</dbReference>
<comment type="similarity">
    <text evidence="2">Belongs to the SNAP-25 family.</text>
</comment>
<dbReference type="InterPro" id="IPR044766">
    <property type="entry name" value="NPSN/SNAP25-like_N_SNARE"/>
</dbReference>
<evidence type="ECO:0000259" key="6">
    <source>
        <dbReference type="PROSITE" id="PS50192"/>
    </source>
</evidence>
<dbReference type="PROSITE" id="PS50192">
    <property type="entry name" value="T_SNARE"/>
    <property type="match status" value="1"/>
</dbReference>
<keyword evidence="5" id="KW-0472">Membrane</keyword>
<evidence type="ECO:0000256" key="1">
    <source>
        <dbReference type="ARBA" id="ARBA00004370"/>
    </source>
</evidence>
<evidence type="ECO:0000256" key="2">
    <source>
        <dbReference type="ARBA" id="ARBA00009480"/>
    </source>
</evidence>
<keyword evidence="8" id="KW-1185">Reference proteome</keyword>
<keyword evidence="3" id="KW-0813">Transport</keyword>
<dbReference type="GO" id="GO:0005886">
    <property type="term" value="C:plasma membrane"/>
    <property type="evidence" value="ECO:0007669"/>
    <property type="project" value="TreeGrafter"/>
</dbReference>
<dbReference type="GeneID" id="17353982"/>
<protein>
    <recommendedName>
        <fullName evidence="6">t-SNARE coiled-coil homology domain-containing protein</fullName>
    </recommendedName>
</protein>
<evidence type="ECO:0000256" key="5">
    <source>
        <dbReference type="ARBA" id="ARBA00023136"/>
    </source>
</evidence>
<dbReference type="InterPro" id="IPR000727">
    <property type="entry name" value="T_SNARE_dom"/>
</dbReference>
<accession>E1ZHS5</accession>
<dbReference type="GO" id="GO:0031201">
    <property type="term" value="C:SNARE complex"/>
    <property type="evidence" value="ECO:0007669"/>
    <property type="project" value="InterPro"/>
</dbReference>
<dbReference type="STRING" id="554065.E1ZHS5"/>
<dbReference type="GO" id="GO:0015031">
    <property type="term" value="P:protein transport"/>
    <property type="evidence" value="ECO:0007669"/>
    <property type="project" value="UniProtKB-KW"/>
</dbReference>
<dbReference type="eggNOG" id="ENOG502SV5T">
    <property type="taxonomic scope" value="Eukaryota"/>
</dbReference>
<dbReference type="EMBL" id="GL433847">
    <property type="protein sequence ID" value="EFN54654.1"/>
    <property type="molecule type" value="Genomic_DNA"/>
</dbReference>
<dbReference type="KEGG" id="cvr:CHLNCDRAFT_135232"/>
<keyword evidence="4" id="KW-0653">Protein transport</keyword>
<dbReference type="Gene3D" id="1.20.5.110">
    <property type="match status" value="2"/>
</dbReference>
<dbReference type="OMA" id="YMRRCCC"/>
<organism evidence="8">
    <name type="scientific">Chlorella variabilis</name>
    <name type="common">Green alga</name>
    <dbReference type="NCBI Taxonomy" id="554065"/>
    <lineage>
        <taxon>Eukaryota</taxon>
        <taxon>Viridiplantae</taxon>
        <taxon>Chlorophyta</taxon>
        <taxon>core chlorophytes</taxon>
        <taxon>Trebouxiophyceae</taxon>
        <taxon>Chlorellales</taxon>
        <taxon>Chlorellaceae</taxon>
        <taxon>Chlorella clade</taxon>
        <taxon>Chlorella</taxon>
    </lineage>
</organism>
<dbReference type="PANTHER" id="PTHR19305:SF9">
    <property type="entry name" value="SYNAPTOSOMAL-ASSOCIATED PROTEIN 29"/>
    <property type="match status" value="1"/>
</dbReference>
<dbReference type="CDD" id="cd15841">
    <property type="entry name" value="SNARE_Qc"/>
    <property type="match status" value="1"/>
</dbReference>
<reference evidence="7 8" key="1">
    <citation type="journal article" date="2010" name="Plant Cell">
        <title>The Chlorella variabilis NC64A genome reveals adaptation to photosymbiosis, coevolution with viruses, and cryptic sex.</title>
        <authorList>
            <person name="Blanc G."/>
            <person name="Duncan G."/>
            <person name="Agarkova I."/>
            <person name="Borodovsky M."/>
            <person name="Gurnon J."/>
            <person name="Kuo A."/>
            <person name="Lindquist E."/>
            <person name="Lucas S."/>
            <person name="Pangilinan J."/>
            <person name="Polle J."/>
            <person name="Salamov A."/>
            <person name="Terry A."/>
            <person name="Yamada T."/>
            <person name="Dunigan D.D."/>
            <person name="Grigoriev I.V."/>
            <person name="Claverie J.M."/>
            <person name="Van Etten J.L."/>
        </authorList>
    </citation>
    <scope>NUCLEOTIDE SEQUENCE [LARGE SCALE GENOMIC DNA]</scope>
    <source>
        <strain evidence="7 8">NC64A</strain>
    </source>
</reference>
<dbReference type="RefSeq" id="XP_005846756.1">
    <property type="nucleotide sequence ID" value="XM_005846694.1"/>
</dbReference>
<name>E1ZHS5_CHLVA</name>
<evidence type="ECO:0000256" key="3">
    <source>
        <dbReference type="ARBA" id="ARBA00022448"/>
    </source>
</evidence>
<proteinExistence type="inferred from homology"/>
<evidence type="ECO:0000313" key="7">
    <source>
        <dbReference type="EMBL" id="EFN54654.1"/>
    </source>
</evidence>
<dbReference type="SMART" id="SM00397">
    <property type="entry name" value="t_SNARE"/>
    <property type="match status" value="2"/>
</dbReference>
<dbReference type="PANTHER" id="PTHR19305">
    <property type="entry name" value="SYNAPTOSOMAL ASSOCIATED PROTEIN"/>
    <property type="match status" value="1"/>
</dbReference>
<evidence type="ECO:0000256" key="4">
    <source>
        <dbReference type="ARBA" id="ARBA00022927"/>
    </source>
</evidence>
<comment type="subcellular location">
    <subcellularLocation>
        <location evidence="1">Membrane</location>
    </subcellularLocation>
</comment>
<evidence type="ECO:0000313" key="8">
    <source>
        <dbReference type="Proteomes" id="UP000008141"/>
    </source>
</evidence>
<dbReference type="GO" id="GO:0005484">
    <property type="term" value="F:SNAP receptor activity"/>
    <property type="evidence" value="ECO:0007669"/>
    <property type="project" value="InterPro"/>
</dbReference>
<gene>
    <name evidence="7" type="ORF">CHLNCDRAFT_135232</name>
</gene>